<comment type="caution">
    <text evidence="7">The sequence shown here is derived from an EMBL/GenBank/DDBJ whole genome shotgun (WGS) entry which is preliminary data.</text>
</comment>
<protein>
    <recommendedName>
        <fullName evidence="3">RING-type E3 ubiquitin transferase</fullName>
        <ecNumber evidence="3">2.3.2.27</ecNumber>
    </recommendedName>
</protein>
<evidence type="ECO:0000313" key="7">
    <source>
        <dbReference type="EMBL" id="MEQ2181068.1"/>
    </source>
</evidence>
<accession>A0ABV0PC87</accession>
<sequence>MSKSGFRLSEFFAENMGDFFIFLRRFADDVLETSAESLEQILNFITVFMGNVERMKNPHLRAKLAEVLEAVMPHMEPLAPGAAQPIVFQRERVFCSYVHAPQLAEALITVFVDIEFTGR</sequence>
<proteinExistence type="predicted"/>
<dbReference type="Proteomes" id="UP001476798">
    <property type="component" value="Unassembled WGS sequence"/>
</dbReference>
<organism evidence="7 8">
    <name type="scientific">Goodea atripinnis</name>
    <dbReference type="NCBI Taxonomy" id="208336"/>
    <lineage>
        <taxon>Eukaryota</taxon>
        <taxon>Metazoa</taxon>
        <taxon>Chordata</taxon>
        <taxon>Craniata</taxon>
        <taxon>Vertebrata</taxon>
        <taxon>Euteleostomi</taxon>
        <taxon>Actinopterygii</taxon>
        <taxon>Neopterygii</taxon>
        <taxon>Teleostei</taxon>
        <taxon>Neoteleostei</taxon>
        <taxon>Acanthomorphata</taxon>
        <taxon>Ovalentaria</taxon>
        <taxon>Atherinomorphae</taxon>
        <taxon>Cyprinodontiformes</taxon>
        <taxon>Goodeidae</taxon>
        <taxon>Goodea</taxon>
    </lineage>
</organism>
<dbReference type="PANTHER" id="PTHR13931">
    <property type="entry name" value="UBIQUITINATION FACTOR E4"/>
    <property type="match status" value="1"/>
</dbReference>
<comment type="catalytic activity">
    <reaction evidence="1">
        <text>S-ubiquitinyl-[E2 ubiquitin-conjugating enzyme]-L-cysteine + [acceptor protein]-L-lysine = [E2 ubiquitin-conjugating enzyme]-L-cysteine + N(6)-ubiquitinyl-[acceptor protein]-L-lysine.</text>
        <dbReference type="EC" id="2.3.2.27"/>
    </reaction>
</comment>
<name>A0ABV0PC87_9TELE</name>
<feature type="domain" description="Ubiquitin conjugation factor E4 core" evidence="6">
    <location>
        <begin position="8"/>
        <end position="118"/>
    </location>
</feature>
<evidence type="ECO:0000256" key="5">
    <source>
        <dbReference type="ARBA" id="ARBA00022786"/>
    </source>
</evidence>
<dbReference type="EC" id="2.3.2.27" evidence="3"/>
<dbReference type="Pfam" id="PF10408">
    <property type="entry name" value="Ufd2P_core"/>
    <property type="match status" value="1"/>
</dbReference>
<evidence type="ECO:0000256" key="3">
    <source>
        <dbReference type="ARBA" id="ARBA00012483"/>
    </source>
</evidence>
<keyword evidence="8" id="KW-1185">Reference proteome</keyword>
<comment type="pathway">
    <text evidence="2">Protein modification; protein ubiquitination.</text>
</comment>
<evidence type="ECO:0000313" key="8">
    <source>
        <dbReference type="Proteomes" id="UP001476798"/>
    </source>
</evidence>
<dbReference type="PANTHER" id="PTHR13931:SF16">
    <property type="entry name" value="UBIQUITIN CONJUGATION FACTOR E4 A"/>
    <property type="match status" value="1"/>
</dbReference>
<evidence type="ECO:0000256" key="4">
    <source>
        <dbReference type="ARBA" id="ARBA00022679"/>
    </source>
</evidence>
<dbReference type="InterPro" id="IPR019474">
    <property type="entry name" value="Ub_conjug_fac_E4_core"/>
</dbReference>
<evidence type="ECO:0000256" key="1">
    <source>
        <dbReference type="ARBA" id="ARBA00000900"/>
    </source>
</evidence>
<reference evidence="7 8" key="1">
    <citation type="submission" date="2021-06" db="EMBL/GenBank/DDBJ databases">
        <authorList>
            <person name="Palmer J.M."/>
        </authorList>
    </citation>
    <scope>NUCLEOTIDE SEQUENCE [LARGE SCALE GENOMIC DNA]</scope>
    <source>
        <strain evidence="7 8">GA_2019</strain>
        <tissue evidence="7">Muscle</tissue>
    </source>
</reference>
<evidence type="ECO:0000256" key="2">
    <source>
        <dbReference type="ARBA" id="ARBA00004906"/>
    </source>
</evidence>
<dbReference type="InterPro" id="IPR045132">
    <property type="entry name" value="UBE4"/>
</dbReference>
<keyword evidence="5" id="KW-0833">Ubl conjugation pathway</keyword>
<evidence type="ECO:0000259" key="6">
    <source>
        <dbReference type="Pfam" id="PF10408"/>
    </source>
</evidence>
<dbReference type="EMBL" id="JAHRIO010070348">
    <property type="protein sequence ID" value="MEQ2181068.1"/>
    <property type="molecule type" value="Genomic_DNA"/>
</dbReference>
<keyword evidence="4" id="KW-0808">Transferase</keyword>
<gene>
    <name evidence="7" type="primary">UBE4A_1</name>
    <name evidence="7" type="ORF">GOODEAATRI_007515</name>
</gene>